<feature type="transmembrane region" description="Helical" evidence="6">
    <location>
        <begin position="7"/>
        <end position="30"/>
    </location>
</feature>
<evidence type="ECO:0000313" key="9">
    <source>
        <dbReference type="Proteomes" id="UP000677616"/>
    </source>
</evidence>
<evidence type="ECO:0000313" key="8">
    <source>
        <dbReference type="EMBL" id="QUE54359.1"/>
    </source>
</evidence>
<evidence type="ECO:0000256" key="5">
    <source>
        <dbReference type="ARBA" id="ARBA00023136"/>
    </source>
</evidence>
<feature type="transmembrane region" description="Helical" evidence="6">
    <location>
        <begin position="337"/>
        <end position="354"/>
    </location>
</feature>
<feature type="transmembrane region" description="Helical" evidence="6">
    <location>
        <begin position="159"/>
        <end position="177"/>
    </location>
</feature>
<dbReference type="Gene3D" id="1.20.1250.20">
    <property type="entry name" value="MFS general substrate transporter like domains"/>
    <property type="match status" value="1"/>
</dbReference>
<feature type="transmembrane region" description="Helical" evidence="6">
    <location>
        <begin position="97"/>
        <end position="120"/>
    </location>
</feature>
<dbReference type="PANTHER" id="PTHR23523">
    <property type="match status" value="1"/>
</dbReference>
<feature type="transmembrane region" description="Helical" evidence="6">
    <location>
        <begin position="360"/>
        <end position="381"/>
    </location>
</feature>
<dbReference type="InterPro" id="IPR036259">
    <property type="entry name" value="MFS_trans_sf"/>
</dbReference>
<evidence type="ECO:0000259" key="7">
    <source>
        <dbReference type="PROSITE" id="PS50850"/>
    </source>
</evidence>
<protein>
    <submittedName>
        <fullName evidence="8">MFS transporter</fullName>
    </submittedName>
</protein>
<feature type="domain" description="Major facilitator superfamily (MFS) profile" evidence="7">
    <location>
        <begin position="8"/>
        <end position="385"/>
    </location>
</feature>
<keyword evidence="4 6" id="KW-1133">Transmembrane helix</keyword>
<evidence type="ECO:0000256" key="6">
    <source>
        <dbReference type="SAM" id="Phobius"/>
    </source>
</evidence>
<dbReference type="InterPro" id="IPR011701">
    <property type="entry name" value="MFS"/>
</dbReference>
<feature type="transmembrane region" description="Helical" evidence="6">
    <location>
        <begin position="198"/>
        <end position="218"/>
    </location>
</feature>
<dbReference type="PANTHER" id="PTHR23523:SF2">
    <property type="entry name" value="2-NITROIMIDAZOLE TRANSPORTER"/>
    <property type="match status" value="1"/>
</dbReference>
<reference evidence="8 9" key="1">
    <citation type="submission" date="2021-04" db="EMBL/GenBank/DDBJ databases">
        <title>Complete genome sequence of a novel Streptococcus species.</title>
        <authorList>
            <person name="Teng J.L.L."/>
        </authorList>
    </citation>
    <scope>NUCLEOTIDE SEQUENCE [LARGE SCALE GENOMIC DNA]</scope>
    <source>
        <strain evidence="8 9">HKU75</strain>
    </source>
</reference>
<dbReference type="InterPro" id="IPR020846">
    <property type="entry name" value="MFS_dom"/>
</dbReference>
<feature type="transmembrane region" description="Helical" evidence="6">
    <location>
        <begin position="238"/>
        <end position="260"/>
    </location>
</feature>
<accession>A0ABX7YM04</accession>
<proteinExistence type="predicted"/>
<sequence>MKKQAPFMVIGIMMLGVVMRVPFTAVPAVLPDIAAGLGVSVSDLGILTSIPLLMFAFCSTLAPRLAAKFGLEQLIAIVLLTMAAGSFIRIFNLPSLYLGTMLVGASIAIINVLLPSLVAVHFPHKIGLYSTFYITLMGCAATLGAMVAVPIVAASSWQFFILLLSGAVVLALAFWLPNVRNNHRFDQARGERATSSLWKNKGALIFLLFGGLQSTIFYTEMTWLPTISQTIGLGKAEAGFLLGVFSMTSIPMSMIIPALLTRMKKEQRAWMMLGLSSLTVVGLLLMLIAPANFLLWMLIHFMLGVSTGALFPYMMLSFTLKTSNSQATAELSGMVQAGGYLIASVGPFLLGYSYPMFGSWLPLISVLLLTCVMMMWTIWMIEKEEIIH</sequence>
<keyword evidence="2" id="KW-0813">Transport</keyword>
<feature type="transmembrane region" description="Helical" evidence="6">
    <location>
        <begin position="42"/>
        <end position="62"/>
    </location>
</feature>
<dbReference type="SUPFAM" id="SSF103473">
    <property type="entry name" value="MFS general substrate transporter"/>
    <property type="match status" value="1"/>
</dbReference>
<keyword evidence="3 6" id="KW-0812">Transmembrane</keyword>
<evidence type="ECO:0000256" key="1">
    <source>
        <dbReference type="ARBA" id="ARBA00004651"/>
    </source>
</evidence>
<dbReference type="EMBL" id="CP073084">
    <property type="protein sequence ID" value="QUE54359.1"/>
    <property type="molecule type" value="Genomic_DNA"/>
</dbReference>
<name>A0ABX7YM04_9STRE</name>
<evidence type="ECO:0000256" key="2">
    <source>
        <dbReference type="ARBA" id="ARBA00022448"/>
    </source>
</evidence>
<feature type="transmembrane region" description="Helical" evidence="6">
    <location>
        <begin position="132"/>
        <end position="153"/>
    </location>
</feature>
<comment type="subcellular location">
    <subcellularLocation>
        <location evidence="1">Cell membrane</location>
        <topology evidence="1">Multi-pass membrane protein</topology>
    </subcellularLocation>
</comment>
<organism evidence="8 9">
    <name type="scientific">Streptococcus oriscaviae</name>
    <dbReference type="NCBI Taxonomy" id="2781599"/>
    <lineage>
        <taxon>Bacteria</taxon>
        <taxon>Bacillati</taxon>
        <taxon>Bacillota</taxon>
        <taxon>Bacilli</taxon>
        <taxon>Lactobacillales</taxon>
        <taxon>Streptococcaceae</taxon>
        <taxon>Streptococcus</taxon>
    </lineage>
</organism>
<dbReference type="InterPro" id="IPR052524">
    <property type="entry name" value="MFS_Cyanate_Porter"/>
</dbReference>
<dbReference type="PROSITE" id="PS50850">
    <property type="entry name" value="MFS"/>
    <property type="match status" value="1"/>
</dbReference>
<keyword evidence="9" id="KW-1185">Reference proteome</keyword>
<evidence type="ECO:0000256" key="3">
    <source>
        <dbReference type="ARBA" id="ARBA00022692"/>
    </source>
</evidence>
<evidence type="ECO:0000256" key="4">
    <source>
        <dbReference type="ARBA" id="ARBA00022989"/>
    </source>
</evidence>
<gene>
    <name evidence="8" type="ORF">INT76_00225</name>
</gene>
<dbReference type="Pfam" id="PF07690">
    <property type="entry name" value="MFS_1"/>
    <property type="match status" value="1"/>
</dbReference>
<feature type="transmembrane region" description="Helical" evidence="6">
    <location>
        <begin position="74"/>
        <end position="91"/>
    </location>
</feature>
<dbReference type="Proteomes" id="UP000677616">
    <property type="component" value="Chromosome"/>
</dbReference>
<feature type="transmembrane region" description="Helical" evidence="6">
    <location>
        <begin position="269"/>
        <end position="288"/>
    </location>
</feature>
<keyword evidence="5 6" id="KW-0472">Membrane</keyword>
<dbReference type="RefSeq" id="WP_212570907.1">
    <property type="nucleotide sequence ID" value="NZ_CP073084.1"/>
</dbReference>
<feature type="transmembrane region" description="Helical" evidence="6">
    <location>
        <begin position="294"/>
        <end position="316"/>
    </location>
</feature>